<dbReference type="Gene3D" id="3.10.450.50">
    <property type="match status" value="2"/>
</dbReference>
<reference evidence="1" key="1">
    <citation type="submission" date="2020-02" db="EMBL/GenBank/DDBJ databases">
        <authorList>
            <person name="Meier V. D."/>
        </authorList>
    </citation>
    <scope>NUCLEOTIDE SEQUENCE</scope>
    <source>
        <strain evidence="1">AVDCRST_MAG49</strain>
    </source>
</reference>
<sequence length="372" mass="41160">MTDDGAGEIDLRRKGSIDRVLAPGQPRRQRLRGFDDEYADIVDYIIRCTHRIWEELGVGLIYTHYRHNSVIHAGNDDVYGREAVVANTLQTLAAFPDRKLYGDDVIWSGDDEAGFHTSHHLTTVGRNTGHSAYGPPTGRKLSWRSIAHCVVLENEIVEEWLLRDEIAVVRQLGLDEQVLAAARARSDLERGASVLAVGPVERGLGQLAPQPLSPASTGGDTGFDPADFVRRTLHDVWNRRLLNLLRASYDESYRGRYPSGRRFAGPGDLAVFVLGLLAAFPDAKVTTEHLMWLGDGRGGYRVAVRWRFDGTHEGHGEWGPPSGARVRMLGLSHLRVVGGRIAEESTLFDEFALLTQVWAARLAAGTEPARTD</sequence>
<dbReference type="PANTHER" id="PTHR38436">
    <property type="entry name" value="POLYKETIDE CYCLASE SNOAL-LIKE DOMAIN"/>
    <property type="match status" value="1"/>
</dbReference>
<dbReference type="GO" id="GO:0030638">
    <property type="term" value="P:polyketide metabolic process"/>
    <property type="evidence" value="ECO:0007669"/>
    <property type="project" value="InterPro"/>
</dbReference>
<accession>A0A6J4TWD9</accession>
<evidence type="ECO:0000313" key="1">
    <source>
        <dbReference type="EMBL" id="CAA9534023.1"/>
    </source>
</evidence>
<dbReference type="Pfam" id="PF07366">
    <property type="entry name" value="SnoaL"/>
    <property type="match status" value="2"/>
</dbReference>
<dbReference type="SUPFAM" id="SSF54427">
    <property type="entry name" value="NTF2-like"/>
    <property type="match status" value="2"/>
</dbReference>
<dbReference type="InterPro" id="IPR009959">
    <property type="entry name" value="Cyclase_SnoaL-like"/>
</dbReference>
<dbReference type="EMBL" id="CADCWG010000009">
    <property type="protein sequence ID" value="CAA9534023.1"/>
    <property type="molecule type" value="Genomic_DNA"/>
</dbReference>
<dbReference type="AlphaFoldDB" id="A0A6J4TWD9"/>
<evidence type="ECO:0008006" key="2">
    <source>
        <dbReference type="Google" id="ProtNLM"/>
    </source>
</evidence>
<organism evidence="1">
    <name type="scientific">uncultured Thermomicrobiales bacterium</name>
    <dbReference type="NCBI Taxonomy" id="1645740"/>
    <lineage>
        <taxon>Bacteria</taxon>
        <taxon>Pseudomonadati</taxon>
        <taxon>Thermomicrobiota</taxon>
        <taxon>Thermomicrobia</taxon>
        <taxon>Thermomicrobiales</taxon>
        <taxon>environmental samples</taxon>
    </lineage>
</organism>
<dbReference type="PANTHER" id="PTHR38436:SF1">
    <property type="entry name" value="ESTER CYCLASE"/>
    <property type="match status" value="1"/>
</dbReference>
<gene>
    <name evidence="1" type="ORF">AVDCRST_MAG49-116</name>
</gene>
<name>A0A6J4TWD9_9BACT</name>
<dbReference type="InterPro" id="IPR032710">
    <property type="entry name" value="NTF2-like_dom_sf"/>
</dbReference>
<proteinExistence type="predicted"/>
<protein>
    <recommendedName>
        <fullName evidence="2">Ester cyclase</fullName>
    </recommendedName>
</protein>